<dbReference type="Proteomes" id="UP000006727">
    <property type="component" value="Chromosome 2"/>
</dbReference>
<sequence length="95" mass="10571">MGLPFCNPVPGPTIIHWKQKQIHKYTATRLLRESTTGLTSCAEFAQGITEARSRVSALVCCSGIAQLRRSFLPQPCGNKHENVNAHIFTYTELID</sequence>
<dbReference type="EnsemblPlants" id="Pp3c2_10360V3.1">
    <property type="protein sequence ID" value="PAC:32937098.CDS.1"/>
    <property type="gene ID" value="Pp3c2_10360"/>
</dbReference>
<reference evidence="2" key="3">
    <citation type="submission" date="2020-12" db="UniProtKB">
        <authorList>
            <consortium name="EnsemblPlants"/>
        </authorList>
    </citation>
    <scope>IDENTIFICATION</scope>
</reference>
<name>A0A2K1L0Z9_PHYPA</name>
<reference evidence="1 3" key="1">
    <citation type="journal article" date="2008" name="Science">
        <title>The Physcomitrella genome reveals evolutionary insights into the conquest of land by plants.</title>
        <authorList>
            <person name="Rensing S."/>
            <person name="Lang D."/>
            <person name="Zimmer A."/>
            <person name="Terry A."/>
            <person name="Salamov A."/>
            <person name="Shapiro H."/>
            <person name="Nishiyama T."/>
            <person name="Perroud P.-F."/>
            <person name="Lindquist E."/>
            <person name="Kamisugi Y."/>
            <person name="Tanahashi T."/>
            <person name="Sakakibara K."/>
            <person name="Fujita T."/>
            <person name="Oishi K."/>
            <person name="Shin-I T."/>
            <person name="Kuroki Y."/>
            <person name="Toyoda A."/>
            <person name="Suzuki Y."/>
            <person name="Hashimoto A."/>
            <person name="Yamaguchi K."/>
            <person name="Sugano A."/>
            <person name="Kohara Y."/>
            <person name="Fujiyama A."/>
            <person name="Anterola A."/>
            <person name="Aoki S."/>
            <person name="Ashton N."/>
            <person name="Barbazuk W.B."/>
            <person name="Barker E."/>
            <person name="Bennetzen J."/>
            <person name="Bezanilla M."/>
            <person name="Blankenship R."/>
            <person name="Cho S.H."/>
            <person name="Dutcher S."/>
            <person name="Estelle M."/>
            <person name="Fawcett J.A."/>
            <person name="Gundlach H."/>
            <person name="Hanada K."/>
            <person name="Heyl A."/>
            <person name="Hicks K.A."/>
            <person name="Hugh J."/>
            <person name="Lohr M."/>
            <person name="Mayer K."/>
            <person name="Melkozernov A."/>
            <person name="Murata T."/>
            <person name="Nelson D."/>
            <person name="Pils B."/>
            <person name="Prigge M."/>
            <person name="Reiss B."/>
            <person name="Renner T."/>
            <person name="Rombauts S."/>
            <person name="Rushton P."/>
            <person name="Sanderfoot A."/>
            <person name="Schween G."/>
            <person name="Shiu S.-H."/>
            <person name="Stueber K."/>
            <person name="Theodoulou F.L."/>
            <person name="Tu H."/>
            <person name="Van de Peer Y."/>
            <person name="Verrier P.J."/>
            <person name="Waters E."/>
            <person name="Wood A."/>
            <person name="Yang L."/>
            <person name="Cove D."/>
            <person name="Cuming A."/>
            <person name="Hasebe M."/>
            <person name="Lucas S."/>
            <person name="Mishler D.B."/>
            <person name="Reski R."/>
            <person name="Grigoriev I."/>
            <person name="Quatrano R.S."/>
            <person name="Boore J.L."/>
        </authorList>
    </citation>
    <scope>NUCLEOTIDE SEQUENCE [LARGE SCALE GENOMIC DNA]</scope>
    <source>
        <strain evidence="2 3">cv. Gransden 2004</strain>
    </source>
</reference>
<accession>A0A2K1L0Z9</accession>
<organism evidence="1">
    <name type="scientific">Physcomitrium patens</name>
    <name type="common">Spreading-leaved earth moss</name>
    <name type="synonym">Physcomitrella patens</name>
    <dbReference type="NCBI Taxonomy" id="3218"/>
    <lineage>
        <taxon>Eukaryota</taxon>
        <taxon>Viridiplantae</taxon>
        <taxon>Streptophyta</taxon>
        <taxon>Embryophyta</taxon>
        <taxon>Bryophyta</taxon>
        <taxon>Bryophytina</taxon>
        <taxon>Bryopsida</taxon>
        <taxon>Funariidae</taxon>
        <taxon>Funariales</taxon>
        <taxon>Funariaceae</taxon>
        <taxon>Physcomitrium</taxon>
    </lineage>
</organism>
<evidence type="ECO:0000313" key="2">
    <source>
        <dbReference type="EnsemblPlants" id="PAC:32937098.CDS.1"/>
    </source>
</evidence>
<keyword evidence="3" id="KW-1185">Reference proteome</keyword>
<dbReference type="Gramene" id="Pp3c2_10360V3.1">
    <property type="protein sequence ID" value="PAC:32937098.CDS.1"/>
    <property type="gene ID" value="Pp3c2_10360"/>
</dbReference>
<reference evidence="1 3" key="2">
    <citation type="journal article" date="2018" name="Plant J.">
        <title>The Physcomitrella patens chromosome-scale assembly reveals moss genome structure and evolution.</title>
        <authorList>
            <person name="Lang D."/>
            <person name="Ullrich K.K."/>
            <person name="Murat F."/>
            <person name="Fuchs J."/>
            <person name="Jenkins J."/>
            <person name="Haas F.B."/>
            <person name="Piednoel M."/>
            <person name="Gundlach H."/>
            <person name="Van Bel M."/>
            <person name="Meyberg R."/>
            <person name="Vives C."/>
            <person name="Morata J."/>
            <person name="Symeonidi A."/>
            <person name="Hiss M."/>
            <person name="Muchero W."/>
            <person name="Kamisugi Y."/>
            <person name="Saleh O."/>
            <person name="Blanc G."/>
            <person name="Decker E.L."/>
            <person name="van Gessel N."/>
            <person name="Grimwood J."/>
            <person name="Hayes R.D."/>
            <person name="Graham S.W."/>
            <person name="Gunter L.E."/>
            <person name="McDaniel S.F."/>
            <person name="Hoernstein S.N.W."/>
            <person name="Larsson A."/>
            <person name="Li F.W."/>
            <person name="Perroud P.F."/>
            <person name="Phillips J."/>
            <person name="Ranjan P."/>
            <person name="Rokshar D.S."/>
            <person name="Rothfels C.J."/>
            <person name="Schneider L."/>
            <person name="Shu S."/>
            <person name="Stevenson D.W."/>
            <person name="Thummler F."/>
            <person name="Tillich M."/>
            <person name="Villarreal Aguilar J.C."/>
            <person name="Widiez T."/>
            <person name="Wong G.K."/>
            <person name="Wymore A."/>
            <person name="Zhang Y."/>
            <person name="Zimmer A.D."/>
            <person name="Quatrano R.S."/>
            <person name="Mayer K.F.X."/>
            <person name="Goodstein D."/>
            <person name="Casacuberta J.M."/>
            <person name="Vandepoele K."/>
            <person name="Reski R."/>
            <person name="Cuming A.C."/>
            <person name="Tuskan G.A."/>
            <person name="Maumus F."/>
            <person name="Salse J."/>
            <person name="Schmutz J."/>
            <person name="Rensing S.A."/>
        </authorList>
    </citation>
    <scope>NUCLEOTIDE SEQUENCE [LARGE SCALE GENOMIC DNA]</scope>
    <source>
        <strain evidence="2 3">cv. Gransden 2004</strain>
    </source>
</reference>
<dbReference type="InParanoid" id="A0A2K1L0Z9"/>
<evidence type="ECO:0000313" key="3">
    <source>
        <dbReference type="Proteomes" id="UP000006727"/>
    </source>
</evidence>
<proteinExistence type="predicted"/>
<gene>
    <name evidence="1" type="ORF">PHYPA_002487</name>
</gene>
<protein>
    <submittedName>
        <fullName evidence="1 2">Uncharacterized protein</fullName>
    </submittedName>
</protein>
<evidence type="ECO:0000313" key="1">
    <source>
        <dbReference type="EMBL" id="PNR59695.1"/>
    </source>
</evidence>
<dbReference type="EMBL" id="ABEU02000002">
    <property type="protein sequence ID" value="PNR59695.1"/>
    <property type="molecule type" value="Genomic_DNA"/>
</dbReference>
<dbReference type="AlphaFoldDB" id="A0A2K1L0Z9"/>